<name>A0A0V0QQK6_PSEPJ</name>
<proteinExistence type="predicted"/>
<organism evidence="2 3">
    <name type="scientific">Pseudocohnilembus persalinus</name>
    <name type="common">Ciliate</name>
    <dbReference type="NCBI Taxonomy" id="266149"/>
    <lineage>
        <taxon>Eukaryota</taxon>
        <taxon>Sar</taxon>
        <taxon>Alveolata</taxon>
        <taxon>Ciliophora</taxon>
        <taxon>Intramacronucleata</taxon>
        <taxon>Oligohymenophorea</taxon>
        <taxon>Scuticociliatia</taxon>
        <taxon>Philasterida</taxon>
        <taxon>Pseudocohnilembidae</taxon>
        <taxon>Pseudocohnilembus</taxon>
    </lineage>
</organism>
<dbReference type="SMART" id="SM00100">
    <property type="entry name" value="cNMP"/>
    <property type="match status" value="1"/>
</dbReference>
<dbReference type="InterPro" id="IPR018488">
    <property type="entry name" value="cNMP-bd_CS"/>
</dbReference>
<gene>
    <name evidence="2" type="ORF">PPERSA_04378</name>
</gene>
<dbReference type="AlphaFoldDB" id="A0A0V0QQK6"/>
<keyword evidence="3" id="KW-1185">Reference proteome</keyword>
<dbReference type="PROSITE" id="PS50042">
    <property type="entry name" value="CNMP_BINDING_3"/>
    <property type="match status" value="1"/>
</dbReference>
<protein>
    <submittedName>
        <fullName evidence="2">Cyclic nucleotide-binding protein</fullName>
    </submittedName>
</protein>
<dbReference type="PROSITE" id="PS00888">
    <property type="entry name" value="CNMP_BINDING_1"/>
    <property type="match status" value="1"/>
</dbReference>
<dbReference type="InParanoid" id="A0A0V0QQK6"/>
<dbReference type="Pfam" id="PF00027">
    <property type="entry name" value="cNMP_binding"/>
    <property type="match status" value="1"/>
</dbReference>
<dbReference type="EMBL" id="LDAU01000114">
    <property type="protein sequence ID" value="KRX04563.1"/>
    <property type="molecule type" value="Genomic_DNA"/>
</dbReference>
<dbReference type="PANTHER" id="PTHR23011:SF28">
    <property type="entry name" value="CYCLIC NUCLEOTIDE-BINDING DOMAIN CONTAINING PROTEIN"/>
    <property type="match status" value="1"/>
</dbReference>
<dbReference type="SUPFAM" id="SSF51206">
    <property type="entry name" value="cAMP-binding domain-like"/>
    <property type="match status" value="2"/>
</dbReference>
<evidence type="ECO:0000313" key="3">
    <source>
        <dbReference type="Proteomes" id="UP000054937"/>
    </source>
</evidence>
<dbReference type="OrthoDB" id="2021138at2759"/>
<dbReference type="Proteomes" id="UP000054937">
    <property type="component" value="Unassembled WGS sequence"/>
</dbReference>
<dbReference type="InterPro" id="IPR014710">
    <property type="entry name" value="RmlC-like_jellyroll"/>
</dbReference>
<comment type="caution">
    <text evidence="2">The sequence shown here is derived from an EMBL/GenBank/DDBJ whole genome shotgun (WGS) entry which is preliminary data.</text>
</comment>
<accession>A0A0V0QQK6</accession>
<evidence type="ECO:0000313" key="2">
    <source>
        <dbReference type="EMBL" id="KRX04563.1"/>
    </source>
</evidence>
<evidence type="ECO:0000259" key="1">
    <source>
        <dbReference type="PROSITE" id="PS50042"/>
    </source>
</evidence>
<feature type="domain" description="Cyclic nucleotide-binding" evidence="1">
    <location>
        <begin position="162"/>
        <end position="261"/>
    </location>
</feature>
<dbReference type="Gene3D" id="2.60.120.10">
    <property type="entry name" value="Jelly Rolls"/>
    <property type="match status" value="2"/>
</dbReference>
<dbReference type="InterPro" id="IPR018490">
    <property type="entry name" value="cNMP-bd_dom_sf"/>
</dbReference>
<dbReference type="PANTHER" id="PTHR23011">
    <property type="entry name" value="CYCLIC NUCLEOTIDE-BINDING DOMAIN CONTAINING PROTEIN"/>
    <property type="match status" value="1"/>
</dbReference>
<reference evidence="2 3" key="1">
    <citation type="journal article" date="2015" name="Sci. Rep.">
        <title>Genome of the facultative scuticociliatosis pathogen Pseudocohnilembus persalinus provides insight into its virulence through horizontal gene transfer.</title>
        <authorList>
            <person name="Xiong J."/>
            <person name="Wang G."/>
            <person name="Cheng J."/>
            <person name="Tian M."/>
            <person name="Pan X."/>
            <person name="Warren A."/>
            <person name="Jiang C."/>
            <person name="Yuan D."/>
            <person name="Miao W."/>
        </authorList>
    </citation>
    <scope>NUCLEOTIDE SEQUENCE [LARGE SCALE GENOMIC DNA]</scope>
    <source>
        <strain evidence="2">36N120E</strain>
    </source>
</reference>
<dbReference type="InterPro" id="IPR000595">
    <property type="entry name" value="cNMP-bd_dom"/>
</dbReference>
<sequence>MEYIQMLSSGKQIDKNMEINFFSQQNTQESYKNEISSIQHEQISYKFNPSNFTKKKDKPYVLKQKTFRSTSQISGQKLNKILQKQKQEENENFINIINKQNWQDLSFLPEWIKNRNEVNKIAVNECHYFSNAAIYKIAIKSQTTRTETEIQLMTEYLKSLKLFHLMPDLILQYISEKISIQSYEDQDYICRKGDVGQCMYIIFRGSIQVLDQQENILKTFYEKEFVGRSALENDAPRNANLRALKKTDVLLIQREDYQHCLLNFNQKVIEKLTQDSRIKLLANKDVLYQPGDYIDGFYIIKRGQLVKKIKVQSQQKNQWPVKNPQDDSQYSEIKKIKKDLIYQIEYQKGDLVGYQDLVTKDKTQNTRNDTVEAIDETIVIFIPKLTFMYTFQESDFYIFREYYQKQIPKDNKEIVKRIQSSEKELKDSILIL</sequence>
<dbReference type="CDD" id="cd00038">
    <property type="entry name" value="CAP_ED"/>
    <property type="match status" value="2"/>
</dbReference>